<evidence type="ECO:0000313" key="1">
    <source>
        <dbReference type="EMBL" id="AYO43823.1"/>
    </source>
</evidence>
<sequence length="555" mass="63623">MLRRPIVTQLRKSFNTIHLTRRWRSEIATGSLDEKPTVGELDKLFAQSRSHDAKKVWTHTFTRMSDSFTRQQLYELARSANLKDMKASTPKAMIVKAFLEQRFNLTDPNEEAASIFVRLPMSSVFLLTQCGALLFKSAQNFGAQVYMGKSGNDVGVAITGTKRAVQNMQDWLETFEGDIQYMSTPYRPQARMLPWIMKRTQCHVSQDTGDAKLAFLHPYHAQQATMLLEQQMHVQPLQWENLWSFTPDRHVTASPLPFCPSSMADPSDEFNVSLGTWTRLSGGISDLPNVLCHLNDASLVDPLAWLASRAYQMKPASDPSVMVDGPWESHLSLTFGHILWKDQPSITQPLTSHISAPAFFFESELPNATTQTPYIPGWTEMSMDELETERIYYRGLTPWGPMDLVVMHEMQHEQLVPRACWWQYETHVPILCPFAPVDVCLTAVNRAPTRLDVPELIRTVDLDDSFRSLPTTLSVEFADTKFWRLWRSERIVQRTSSYAHTDHPNELIFHRVSLRRNSMPHFSHITRIDFPTWSNDYIGILTSLLRTSYPTLGKQ</sequence>
<reference evidence="1 2" key="1">
    <citation type="submission" date="2018-10" db="EMBL/GenBank/DDBJ databases">
        <title>Complete genome sequence of Malassezia restricta CBS 7877.</title>
        <authorList>
            <person name="Morand S.C."/>
            <person name="Bertignac M."/>
            <person name="Iltis A."/>
            <person name="Kolder I."/>
            <person name="Pirovano W."/>
            <person name="Jourdain R."/>
            <person name="Clavaud C."/>
        </authorList>
    </citation>
    <scope>NUCLEOTIDE SEQUENCE [LARGE SCALE GENOMIC DNA]</scope>
    <source>
        <strain evidence="1 2">CBS 7877</strain>
    </source>
</reference>
<dbReference type="EMBL" id="CP033152">
    <property type="protein sequence ID" value="AYO43823.1"/>
    <property type="molecule type" value="Genomic_DNA"/>
</dbReference>
<evidence type="ECO:0000313" key="2">
    <source>
        <dbReference type="Proteomes" id="UP000269793"/>
    </source>
</evidence>
<gene>
    <name evidence="1" type="ORF">DNF11_2873</name>
</gene>
<dbReference type="OrthoDB" id="2550943at2759"/>
<dbReference type="AlphaFoldDB" id="A0A3G2S706"/>
<proteinExistence type="predicted"/>
<organism evidence="1 2">
    <name type="scientific">Malassezia restricta (strain ATCC 96810 / NBRC 103918 / CBS 7877)</name>
    <name type="common">Seborrheic dermatitis infection agent</name>
    <dbReference type="NCBI Taxonomy" id="425264"/>
    <lineage>
        <taxon>Eukaryota</taxon>
        <taxon>Fungi</taxon>
        <taxon>Dikarya</taxon>
        <taxon>Basidiomycota</taxon>
        <taxon>Ustilaginomycotina</taxon>
        <taxon>Malasseziomycetes</taxon>
        <taxon>Malasseziales</taxon>
        <taxon>Malasseziaceae</taxon>
        <taxon>Malassezia</taxon>
    </lineage>
</organism>
<dbReference type="STRING" id="425264.A0A3G2S706"/>
<keyword evidence="2" id="KW-1185">Reference proteome</keyword>
<dbReference type="VEuPathDB" id="FungiDB:DNF11_2873"/>
<name>A0A3G2S706_MALR7</name>
<protein>
    <submittedName>
        <fullName evidence="1">Uncharacterized protein</fullName>
    </submittedName>
</protein>
<dbReference type="Proteomes" id="UP000269793">
    <property type="component" value="Chromosome V"/>
</dbReference>
<accession>A0A3G2S706</accession>